<dbReference type="Pfam" id="PF08514">
    <property type="entry name" value="STAG"/>
    <property type="match status" value="1"/>
</dbReference>
<dbReference type="PANTHER" id="PTHR11199:SF0">
    <property type="entry name" value="LD34181P-RELATED"/>
    <property type="match status" value="1"/>
</dbReference>
<dbReference type="InterPro" id="IPR016024">
    <property type="entry name" value="ARM-type_fold"/>
</dbReference>
<organism evidence="3 4">
    <name type="scientific">Tritrichomonas foetus</name>
    <dbReference type="NCBI Taxonomy" id="1144522"/>
    <lineage>
        <taxon>Eukaryota</taxon>
        <taxon>Metamonada</taxon>
        <taxon>Parabasalia</taxon>
        <taxon>Tritrichomonadida</taxon>
        <taxon>Tritrichomonadidae</taxon>
        <taxon>Tritrichomonas</taxon>
    </lineage>
</organism>
<dbReference type="EMBL" id="MLAK01000112">
    <property type="protein sequence ID" value="OHT16391.1"/>
    <property type="molecule type" value="Genomic_DNA"/>
</dbReference>
<evidence type="ECO:0000313" key="3">
    <source>
        <dbReference type="EMBL" id="OHT16391.1"/>
    </source>
</evidence>
<dbReference type="GO" id="GO:0005634">
    <property type="term" value="C:nucleus"/>
    <property type="evidence" value="ECO:0007669"/>
    <property type="project" value="TreeGrafter"/>
</dbReference>
<dbReference type="InterPro" id="IPR011989">
    <property type="entry name" value="ARM-like"/>
</dbReference>
<dbReference type="PROSITE" id="PS51425">
    <property type="entry name" value="SCD"/>
    <property type="match status" value="1"/>
</dbReference>
<dbReference type="PANTHER" id="PTHR11199">
    <property type="entry name" value="STROMAL ANTIGEN"/>
    <property type="match status" value="1"/>
</dbReference>
<dbReference type="InterPro" id="IPR056396">
    <property type="entry name" value="HEAT_SCC3-SA"/>
</dbReference>
<proteinExistence type="predicted"/>
<feature type="region of interest" description="Disordered" evidence="1">
    <location>
        <begin position="1013"/>
        <end position="1034"/>
    </location>
</feature>
<dbReference type="VEuPathDB" id="TrichDB:TRFO_13253"/>
<feature type="compositionally biased region" description="Acidic residues" evidence="1">
    <location>
        <begin position="1021"/>
        <end position="1034"/>
    </location>
</feature>
<dbReference type="Proteomes" id="UP000179807">
    <property type="component" value="Unassembled WGS sequence"/>
</dbReference>
<dbReference type="GO" id="GO:0007062">
    <property type="term" value="P:sister chromatid cohesion"/>
    <property type="evidence" value="ECO:0007669"/>
    <property type="project" value="UniProtKB-ARBA"/>
</dbReference>
<accession>A0A1J4KYR5</accession>
<reference evidence="3" key="1">
    <citation type="submission" date="2016-10" db="EMBL/GenBank/DDBJ databases">
        <authorList>
            <person name="Benchimol M."/>
            <person name="Almeida L.G."/>
            <person name="Vasconcelos A.T."/>
            <person name="Perreira-Neves A."/>
            <person name="Rosa I.A."/>
            <person name="Tasca T."/>
            <person name="Bogo M.R."/>
            <person name="de Souza W."/>
        </authorList>
    </citation>
    <scope>NUCLEOTIDE SEQUENCE [LARGE SCALE GENOMIC DNA]</scope>
    <source>
        <strain evidence="3">K</strain>
    </source>
</reference>
<dbReference type="InterPro" id="IPR039662">
    <property type="entry name" value="Cohesin_Scc3/SA"/>
</dbReference>
<evidence type="ECO:0000313" key="4">
    <source>
        <dbReference type="Proteomes" id="UP000179807"/>
    </source>
</evidence>
<dbReference type="GO" id="GO:0008278">
    <property type="term" value="C:cohesin complex"/>
    <property type="evidence" value="ECO:0007669"/>
    <property type="project" value="TreeGrafter"/>
</dbReference>
<dbReference type="OrthoDB" id="498590at2759"/>
<dbReference type="Pfam" id="PF24571">
    <property type="entry name" value="HEAT_SCC3-SA"/>
    <property type="match status" value="1"/>
</dbReference>
<dbReference type="GO" id="GO:0003682">
    <property type="term" value="F:chromatin binding"/>
    <property type="evidence" value="ECO:0007669"/>
    <property type="project" value="TreeGrafter"/>
</dbReference>
<keyword evidence="4" id="KW-1185">Reference proteome</keyword>
<evidence type="ECO:0000259" key="2">
    <source>
        <dbReference type="PROSITE" id="PS51425"/>
    </source>
</evidence>
<dbReference type="InterPro" id="IPR020839">
    <property type="entry name" value="SCD"/>
</dbReference>
<dbReference type="Gene3D" id="1.25.10.10">
    <property type="entry name" value="Leucine-rich Repeat Variant"/>
    <property type="match status" value="1"/>
</dbReference>
<dbReference type="SUPFAM" id="SSF48371">
    <property type="entry name" value="ARM repeat"/>
    <property type="match status" value="1"/>
</dbReference>
<dbReference type="AlphaFoldDB" id="A0A1J4KYR5"/>
<dbReference type="Pfam" id="PF21581">
    <property type="entry name" value="SCD"/>
    <property type="match status" value="1"/>
</dbReference>
<comment type="caution">
    <text evidence="3">The sequence shown here is derived from an EMBL/GenBank/DDBJ whole genome shotgun (WGS) entry which is preliminary data.</text>
</comment>
<dbReference type="InterPro" id="IPR013721">
    <property type="entry name" value="STAG"/>
</dbReference>
<dbReference type="GO" id="GO:0000785">
    <property type="term" value="C:chromatin"/>
    <property type="evidence" value="ECO:0007669"/>
    <property type="project" value="TreeGrafter"/>
</dbReference>
<dbReference type="RefSeq" id="XP_068369527.1">
    <property type="nucleotide sequence ID" value="XM_068497126.1"/>
</dbReference>
<gene>
    <name evidence="3" type="ORF">TRFO_13253</name>
</gene>
<evidence type="ECO:0000256" key="1">
    <source>
        <dbReference type="SAM" id="MobiDB-lite"/>
    </source>
</evidence>
<protein>
    <recommendedName>
        <fullName evidence="2">SCD domain-containing protein</fullName>
    </recommendedName>
</protein>
<sequence length="1050" mass="123094">MIDVSLKSFVHIKVQIDQRIPHFMKTRSNPKKPKLLLEEKTNSTDTPPDLSDLEVEQDSHLNLFDYFSAKDGNKIIHQWFLKLQKDRLCSLCEILSVILQISGIKIGITNGHIESDSYDLVLEEFQTKSQKMKFDPPLLHFLKEKSGSKLQNFWNEVSHAIISSNVIKDAAFSQFREWLSIFNNCKIRIIRYSSTYCLISLFEVLLSSLKQRKADLEKIMTQKDEEEKLHKNSEKVNSASKIQLFENDIQIFHNVLSNLYQLSLILRIRDIDEHIRILAIKTLANAVQVFPSEFCDEQKMKYIGRSLNDPSQQNRLETLLLIQRIIQNVDWNKSENNEQLSEFFDQYLPRIYEMCKDKSNEVVVEAINCLTLLLDQNIEDENESQIINLLISDESEKIRKSAAKFIIKKKFADAEFDLDKLLEFLELFDEDDLNDVVSSLIPDLKVLQDLEQLCNKMVVESADDKSRLLSKLLLLCSKNMMEMYENKNMTKTADYEKKVRKISDILINNLPNLIKAYKHDDQTLFNLIETANFVNLDVIFDCSLDKLFNKLLGEIRDVFLSFNNKKICTTAISILYKLSQGSNQFNEYAKKELNRLAVETSNQIVNSHESISKFVAASRLVDVSDNGRVRKILFQKFQNLIQKQHSAKNFENNKHIKDLHQISKNSRNFENDHIYLESDNINTESDEIDESGEIEESGDFDWEEEVVDYIECLHWIFNWDMKKIHYELESNSIEKDETKEVFGEYLTLFENFLENENQKIRKVAFSAFSNLVAFSPFIFENFQTLHQNSLNHFFEVFHFTTQKQELIKSIFVPFKVGSIDLKYTANLFVYINDETLQNTLKEFWKEICSSLSYSKRPISGDQIYFAFKNAKIVENSKLKSTSRFFIGKFSVFEFIRDWIEDDEDENLIPVVLTFIYDIRKEEAEDIQNKISERFNEIIDNIIHGQKPTQKMIKTILIDQKTPHKSHTQYHTHARNSFLQPDIVSENEDYESNTVEEDSLHHEEIKDEEIIYISSPSSGSEFENERELNEEEADNHEFILEEPDESFLTYH</sequence>
<name>A0A1J4KYR5_9EUKA</name>
<feature type="domain" description="SCD" evidence="2">
    <location>
        <begin position="264"/>
        <end position="354"/>
    </location>
</feature>
<dbReference type="GeneID" id="94831830"/>